<dbReference type="EMBL" id="CZAY01000011">
    <property type="protein sequence ID" value="CUP68078.1"/>
    <property type="molecule type" value="Genomic_DNA"/>
</dbReference>
<reference evidence="5 6" key="1">
    <citation type="submission" date="2015-09" db="EMBL/GenBank/DDBJ databases">
        <authorList>
            <consortium name="Pathogen Informatics"/>
        </authorList>
    </citation>
    <scope>NUCLEOTIDE SEQUENCE [LARGE SCALE GENOMIC DNA]</scope>
    <source>
        <strain evidence="5 6">2789STDY5834914</strain>
    </source>
</reference>
<feature type="transmembrane region" description="Helical" evidence="1">
    <location>
        <begin position="241"/>
        <end position="262"/>
    </location>
</feature>
<dbReference type="InterPro" id="IPR006675">
    <property type="entry name" value="HDIG_dom"/>
</dbReference>
<dbReference type="SUPFAM" id="SSF109604">
    <property type="entry name" value="HD-domain/PDEase-like"/>
    <property type="match status" value="1"/>
</dbReference>
<dbReference type="NCBIfam" id="TIGR00277">
    <property type="entry name" value="HDIG"/>
    <property type="match status" value="1"/>
</dbReference>
<dbReference type="InterPro" id="IPR006674">
    <property type="entry name" value="HD_domain"/>
</dbReference>
<dbReference type="InterPro" id="IPR037522">
    <property type="entry name" value="HD_GYP_dom"/>
</dbReference>
<dbReference type="PANTHER" id="PTHR45228">
    <property type="entry name" value="CYCLIC DI-GMP PHOSPHODIESTERASE TM_0186-RELATED"/>
    <property type="match status" value="1"/>
</dbReference>
<gene>
    <name evidence="5" type="primary">rpfG_2</name>
    <name evidence="5" type="ORF">ERS852526_01719</name>
</gene>
<feature type="transmembrane region" description="Helical" evidence="1">
    <location>
        <begin position="274"/>
        <end position="298"/>
    </location>
</feature>
<keyword evidence="1" id="KW-0472">Membrane</keyword>
<dbReference type="Pfam" id="PF13487">
    <property type="entry name" value="HD_5"/>
    <property type="match status" value="1"/>
</dbReference>
<dbReference type="SMART" id="SM00267">
    <property type="entry name" value="GGDEF"/>
    <property type="match status" value="1"/>
</dbReference>
<dbReference type="Pfam" id="PF00990">
    <property type="entry name" value="GGDEF"/>
    <property type="match status" value="1"/>
</dbReference>
<feature type="domain" description="HD" evidence="3">
    <location>
        <begin position="426"/>
        <end position="548"/>
    </location>
</feature>
<keyword evidence="5" id="KW-0378">Hydrolase</keyword>
<sequence length="939" mass="107601">MTKELYIQNTKIRYLFYLLMSGILVWFLILQAFGTNERDINEVSGMPVYHGSFTWQKSDGSSEKITVPGRYSVSPEDTMVITSTLPEDYDSNTLAVRSSLQSVRFYINGKLRSEYDTKDTRLAGKNSASRYVFCKTSDADAGKELRIELRTNTKQYSGVVNTVYCGDKIDIWEFLFTQYGMETIIAFFLLFASVITIIFSIMLGLIYHTKFDMEYLGWCMLMGSIWMLGESKFRQLLVPHSSALATLCFIILMLSPLPVLFYADQVQHRKYRRLYLPIGWLAIFNFIISTILHLTGIADYIETLFVSHTILLLTVFVVLFTFALDIKKEKKHRNLLAFTGLLAATISVMIEGISTYFVVSLSGIFVGIGMMILFSLNVLRTAENIHMMELRRQKKELAKRKRQIEKVSLQMIQTLSTTIEAKDEYARGHSHRVAEYAALIANELGWGSEEIMNLKYAAHLHDIGKIGIPDMLLNKPACLTPEEYSVIKEHTVIGAEILKNITLIPHVAEVARSHHEHYDGTGYPDGLAGEDIPLSARIVAIADSYDAMNSKRIYRNALPPEKIFEEIQNNRGLQFDPDLADIFLELLFDDRVHICEHCEFSEDDPELPFIENEIENFVSNVMSTLQTQEDSESFDFLTGLPMRSRGEKLTAQFMQQYSGCLIFIDMDNLKKINDIHGHKAGDRALKVLGTLLAESSQNSVVCRLGGDEFLLFIPETDKEQVTAFIQDLFEKFEHATSKDPEIQYASISAGLYLSTKGEPFEDCYSKADKALYHVKQNGKQGFFFYQQMELDFSEDEVTGKDLGLIAHALSESGRYNGALNLDYREFAKIYEYMNHLNERYKHHCFLIMVTIDTAPGSVTYTENREHALACMEQAIHEKIRKVDISTRYSSMQYLLILYEPDETQIPKVMDRIFQYYDTLYDKKDFIPSYEYRPILHSND</sequence>
<feature type="transmembrane region" description="Helical" evidence="1">
    <location>
        <begin position="335"/>
        <end position="358"/>
    </location>
</feature>
<keyword evidence="1" id="KW-1133">Transmembrane helix</keyword>
<proteinExistence type="predicted"/>
<dbReference type="NCBIfam" id="TIGR00254">
    <property type="entry name" value="GGDEF"/>
    <property type="match status" value="1"/>
</dbReference>
<dbReference type="GO" id="GO:0071111">
    <property type="term" value="F:cyclic-guanylate-specific phosphodiesterase activity"/>
    <property type="evidence" value="ECO:0007669"/>
    <property type="project" value="UniProtKB-EC"/>
</dbReference>
<dbReference type="CDD" id="cd01949">
    <property type="entry name" value="GGDEF"/>
    <property type="match status" value="1"/>
</dbReference>
<dbReference type="PROSITE" id="PS51832">
    <property type="entry name" value="HD_GYP"/>
    <property type="match status" value="1"/>
</dbReference>
<dbReference type="RefSeq" id="WP_055283196.1">
    <property type="nucleotide sequence ID" value="NZ_CZAY01000011.1"/>
</dbReference>
<feature type="transmembrane region" description="Helical" evidence="1">
    <location>
        <begin position="12"/>
        <end position="33"/>
    </location>
</feature>
<evidence type="ECO:0000259" key="3">
    <source>
        <dbReference type="PROSITE" id="PS51831"/>
    </source>
</evidence>
<dbReference type="EC" id="3.1.4.52" evidence="5"/>
<evidence type="ECO:0000313" key="6">
    <source>
        <dbReference type="Proteomes" id="UP000095485"/>
    </source>
</evidence>
<dbReference type="InterPro" id="IPR003607">
    <property type="entry name" value="HD/PDEase_dom"/>
</dbReference>
<organism evidence="5 6">
    <name type="scientific">Dorea longicatena</name>
    <dbReference type="NCBI Taxonomy" id="88431"/>
    <lineage>
        <taxon>Bacteria</taxon>
        <taxon>Bacillati</taxon>
        <taxon>Bacillota</taxon>
        <taxon>Clostridia</taxon>
        <taxon>Lachnospirales</taxon>
        <taxon>Lachnospiraceae</taxon>
        <taxon>Dorea</taxon>
    </lineage>
</organism>
<name>A0A174QAV0_9FIRM</name>
<evidence type="ECO:0000259" key="2">
    <source>
        <dbReference type="PROSITE" id="PS50887"/>
    </source>
</evidence>
<evidence type="ECO:0000259" key="4">
    <source>
        <dbReference type="PROSITE" id="PS51832"/>
    </source>
</evidence>
<dbReference type="OrthoDB" id="9804747at2"/>
<protein>
    <submittedName>
        <fullName evidence="5">Cyclic di-GMP phosphodiesterase response regulator RpfG</fullName>
        <ecNumber evidence="5">3.1.4.52</ecNumber>
    </submittedName>
</protein>
<dbReference type="InterPro" id="IPR029787">
    <property type="entry name" value="Nucleotide_cyclase"/>
</dbReference>
<dbReference type="Proteomes" id="UP000095485">
    <property type="component" value="Unassembled WGS sequence"/>
</dbReference>
<dbReference type="SUPFAM" id="SSF55073">
    <property type="entry name" value="Nucleotide cyclase"/>
    <property type="match status" value="1"/>
</dbReference>
<dbReference type="Gene3D" id="1.10.3210.10">
    <property type="entry name" value="Hypothetical protein af1432"/>
    <property type="match status" value="1"/>
</dbReference>
<dbReference type="SMART" id="SM00471">
    <property type="entry name" value="HDc"/>
    <property type="match status" value="1"/>
</dbReference>
<dbReference type="InterPro" id="IPR043128">
    <property type="entry name" value="Rev_trsase/Diguanyl_cyclase"/>
</dbReference>
<feature type="transmembrane region" description="Helical" evidence="1">
    <location>
        <begin position="184"/>
        <end position="206"/>
    </location>
</feature>
<dbReference type="PROSITE" id="PS51831">
    <property type="entry name" value="HD"/>
    <property type="match status" value="1"/>
</dbReference>
<dbReference type="PANTHER" id="PTHR45228:SF4">
    <property type="entry name" value="LIPOPROTEIN"/>
    <property type="match status" value="1"/>
</dbReference>
<evidence type="ECO:0000256" key="1">
    <source>
        <dbReference type="SAM" id="Phobius"/>
    </source>
</evidence>
<dbReference type="InterPro" id="IPR052020">
    <property type="entry name" value="Cyclic_di-GMP/3'3'-cGAMP_PDE"/>
</dbReference>
<feature type="transmembrane region" description="Helical" evidence="1">
    <location>
        <begin position="213"/>
        <end position="229"/>
    </location>
</feature>
<evidence type="ECO:0000313" key="5">
    <source>
        <dbReference type="EMBL" id="CUP68078.1"/>
    </source>
</evidence>
<feature type="transmembrane region" description="Helical" evidence="1">
    <location>
        <begin position="364"/>
        <end position="382"/>
    </location>
</feature>
<dbReference type="AlphaFoldDB" id="A0A174QAV0"/>
<dbReference type="CDD" id="cd00077">
    <property type="entry name" value="HDc"/>
    <property type="match status" value="1"/>
</dbReference>
<feature type="transmembrane region" description="Helical" evidence="1">
    <location>
        <begin position="304"/>
        <end position="323"/>
    </location>
</feature>
<keyword evidence="1" id="KW-0812">Transmembrane</keyword>
<dbReference type="InterPro" id="IPR000160">
    <property type="entry name" value="GGDEF_dom"/>
</dbReference>
<feature type="domain" description="GGDEF" evidence="2">
    <location>
        <begin position="657"/>
        <end position="787"/>
    </location>
</feature>
<dbReference type="PROSITE" id="PS50887">
    <property type="entry name" value="GGDEF"/>
    <property type="match status" value="1"/>
</dbReference>
<dbReference type="Gene3D" id="3.30.70.270">
    <property type="match status" value="1"/>
</dbReference>
<feature type="domain" description="HD-GYP" evidence="4">
    <location>
        <begin position="404"/>
        <end position="599"/>
    </location>
</feature>
<dbReference type="GeneID" id="96229009"/>
<accession>A0A174QAV0</accession>